<organism evidence="1 2">
    <name type="scientific">Mesorhizobium muleiense</name>
    <dbReference type="NCBI Taxonomy" id="1004279"/>
    <lineage>
        <taxon>Bacteria</taxon>
        <taxon>Pseudomonadati</taxon>
        <taxon>Pseudomonadota</taxon>
        <taxon>Alphaproteobacteria</taxon>
        <taxon>Hyphomicrobiales</taxon>
        <taxon>Phyllobacteriaceae</taxon>
        <taxon>Mesorhizobium</taxon>
    </lineage>
</organism>
<reference evidence="2" key="1">
    <citation type="submission" date="2016-10" db="EMBL/GenBank/DDBJ databases">
        <authorList>
            <person name="Varghese N."/>
            <person name="Submissions S."/>
        </authorList>
    </citation>
    <scope>NUCLEOTIDE SEQUENCE [LARGE SCALE GENOMIC DNA]</scope>
    <source>
        <strain evidence="2">CGMCC 1.11022</strain>
    </source>
</reference>
<gene>
    <name evidence="1" type="ORF">SAMN05428953_1241</name>
</gene>
<dbReference type="EMBL" id="FNEE01000024">
    <property type="protein sequence ID" value="SDK96800.1"/>
    <property type="molecule type" value="Genomic_DNA"/>
</dbReference>
<dbReference type="Proteomes" id="UP000198894">
    <property type="component" value="Unassembled WGS sequence"/>
</dbReference>
<evidence type="ECO:0008006" key="3">
    <source>
        <dbReference type="Google" id="ProtNLM"/>
    </source>
</evidence>
<evidence type="ECO:0000313" key="2">
    <source>
        <dbReference type="Proteomes" id="UP000198894"/>
    </source>
</evidence>
<keyword evidence="2" id="KW-1185">Reference proteome</keyword>
<name>A0A1G9G7Y0_9HYPH</name>
<dbReference type="AlphaFoldDB" id="A0A1G9G7Y0"/>
<evidence type="ECO:0000313" key="1">
    <source>
        <dbReference type="EMBL" id="SDK96800.1"/>
    </source>
</evidence>
<proteinExistence type="predicted"/>
<protein>
    <recommendedName>
        <fullName evidence="3">Transposase</fullName>
    </recommendedName>
</protein>
<accession>A0A1G9G7Y0</accession>
<sequence length="60" mass="6844">MTEPEFGRRKSYATKKTKTEKRFASVMDELTSHASLLSKMCWNYGLSSNALCQQNLVVKV</sequence>